<keyword evidence="3 7" id="KW-0472">Membrane</keyword>
<gene>
    <name evidence="10" type="ORF">EYB31_24160</name>
</gene>
<sequence>MKMRMSIVTKMVLGITVVSLMTYGTSAFFIFYLKQWIAPNTADWLYNSIIYLLGVFWTAFLGWLAARWLTRPLVTLAKASALAATGNLQVRIPEHRSNDELRDLSESFQTMIASLRLTIQEISTGATTTTQSAETLTHAISEATTQIESISEAVDNIHQGTQRQADSASRTLASAEQILTDARTINQKSQHTMEMSGAMVQTMGESGHIVEQMVEGILELSRSNEVSLNYVNQLEQDAVEIGEITQAVREISEQTHLLALNASIEAARAGEQGRGFSVVAMEIRKLAEQSADSANRIQELIYRIQQQIQDTVASIKEQAELASRDSSQGIHVREALVHMSQTVNESAQAIREIAATVASQTEHIEHTYREMDAVTRITLDITEGAKMISAAAQGQTAIMEEISSSSEVLKHQTDAVKSKFGKFKM</sequence>
<dbReference type="Pfam" id="PF00672">
    <property type="entry name" value="HAMP"/>
    <property type="match status" value="1"/>
</dbReference>
<dbReference type="CDD" id="cd06225">
    <property type="entry name" value="HAMP"/>
    <property type="match status" value="1"/>
</dbReference>
<evidence type="ECO:0000259" key="9">
    <source>
        <dbReference type="PROSITE" id="PS50885"/>
    </source>
</evidence>
<keyword evidence="2" id="KW-1003">Cell membrane</keyword>
<evidence type="ECO:0000256" key="5">
    <source>
        <dbReference type="ARBA" id="ARBA00029447"/>
    </source>
</evidence>
<evidence type="ECO:0000313" key="10">
    <source>
        <dbReference type="EMBL" id="TBL75107.1"/>
    </source>
</evidence>
<proteinExistence type="inferred from homology"/>
<evidence type="ECO:0000256" key="6">
    <source>
        <dbReference type="PROSITE-ProRule" id="PRU00284"/>
    </source>
</evidence>
<dbReference type="GO" id="GO:0007165">
    <property type="term" value="P:signal transduction"/>
    <property type="evidence" value="ECO:0007669"/>
    <property type="project" value="UniProtKB-KW"/>
</dbReference>
<evidence type="ECO:0000259" key="8">
    <source>
        <dbReference type="PROSITE" id="PS50111"/>
    </source>
</evidence>
<evidence type="ECO:0000256" key="4">
    <source>
        <dbReference type="ARBA" id="ARBA00023224"/>
    </source>
</evidence>
<comment type="subcellular location">
    <subcellularLocation>
        <location evidence="1">Cell membrane</location>
    </subcellularLocation>
</comment>
<feature type="domain" description="HAMP" evidence="9">
    <location>
        <begin position="67"/>
        <end position="120"/>
    </location>
</feature>
<feature type="transmembrane region" description="Helical" evidence="7">
    <location>
        <begin position="12"/>
        <end position="32"/>
    </location>
</feature>
<keyword evidence="4 6" id="KW-0807">Transducer</keyword>
<accession>A0A4Q9DMR8</accession>
<keyword evidence="7" id="KW-1133">Transmembrane helix</keyword>
<evidence type="ECO:0000256" key="3">
    <source>
        <dbReference type="ARBA" id="ARBA00023136"/>
    </source>
</evidence>
<name>A0A4Q9DMR8_9BACL</name>
<reference evidence="10 11" key="1">
    <citation type="submission" date="2019-02" db="EMBL/GenBank/DDBJ databases">
        <title>Paenibacillus sp. nov., isolated from surface-sterilized tissue of Thalictrum simplex L.</title>
        <authorList>
            <person name="Tuo L."/>
        </authorList>
    </citation>
    <scope>NUCLEOTIDE SEQUENCE [LARGE SCALE GENOMIC DNA]</scope>
    <source>
        <strain evidence="10 11">N2SHLJ1</strain>
    </source>
</reference>
<dbReference type="PANTHER" id="PTHR32089">
    <property type="entry name" value="METHYL-ACCEPTING CHEMOTAXIS PROTEIN MCPB"/>
    <property type="match status" value="1"/>
</dbReference>
<evidence type="ECO:0000313" key="11">
    <source>
        <dbReference type="Proteomes" id="UP000293142"/>
    </source>
</evidence>
<dbReference type="Pfam" id="PF00015">
    <property type="entry name" value="MCPsignal"/>
    <property type="match status" value="1"/>
</dbReference>
<dbReference type="OrthoDB" id="2489132at2"/>
<dbReference type="PROSITE" id="PS50885">
    <property type="entry name" value="HAMP"/>
    <property type="match status" value="1"/>
</dbReference>
<dbReference type="AlphaFoldDB" id="A0A4Q9DMR8"/>
<dbReference type="PROSITE" id="PS50111">
    <property type="entry name" value="CHEMOTAXIS_TRANSDUC_2"/>
    <property type="match status" value="1"/>
</dbReference>
<dbReference type="Proteomes" id="UP000293142">
    <property type="component" value="Unassembled WGS sequence"/>
</dbReference>
<dbReference type="Gene3D" id="6.10.340.10">
    <property type="match status" value="1"/>
</dbReference>
<dbReference type="SMART" id="SM00283">
    <property type="entry name" value="MA"/>
    <property type="match status" value="1"/>
</dbReference>
<dbReference type="Gene3D" id="1.10.287.950">
    <property type="entry name" value="Methyl-accepting chemotaxis protein"/>
    <property type="match status" value="1"/>
</dbReference>
<protein>
    <submittedName>
        <fullName evidence="10">Methyl-accepting chemotaxis protein</fullName>
    </submittedName>
</protein>
<evidence type="ECO:0000256" key="2">
    <source>
        <dbReference type="ARBA" id="ARBA00022475"/>
    </source>
</evidence>
<keyword evidence="7" id="KW-0812">Transmembrane</keyword>
<dbReference type="InterPro" id="IPR003660">
    <property type="entry name" value="HAMP_dom"/>
</dbReference>
<dbReference type="GO" id="GO:0005886">
    <property type="term" value="C:plasma membrane"/>
    <property type="evidence" value="ECO:0007669"/>
    <property type="project" value="UniProtKB-SubCell"/>
</dbReference>
<evidence type="ECO:0000256" key="7">
    <source>
        <dbReference type="SAM" id="Phobius"/>
    </source>
</evidence>
<dbReference type="SUPFAM" id="SSF58104">
    <property type="entry name" value="Methyl-accepting chemotaxis protein (MCP) signaling domain"/>
    <property type="match status" value="1"/>
</dbReference>
<organism evidence="10 11">
    <name type="scientific">Paenibacillus thalictri</name>
    <dbReference type="NCBI Taxonomy" id="2527873"/>
    <lineage>
        <taxon>Bacteria</taxon>
        <taxon>Bacillati</taxon>
        <taxon>Bacillota</taxon>
        <taxon>Bacilli</taxon>
        <taxon>Bacillales</taxon>
        <taxon>Paenibacillaceae</taxon>
        <taxon>Paenibacillus</taxon>
    </lineage>
</organism>
<dbReference type="InterPro" id="IPR004089">
    <property type="entry name" value="MCPsignal_dom"/>
</dbReference>
<feature type="transmembrane region" description="Helical" evidence="7">
    <location>
        <begin position="44"/>
        <end position="66"/>
    </location>
</feature>
<dbReference type="EMBL" id="SIRE01000018">
    <property type="protein sequence ID" value="TBL75107.1"/>
    <property type="molecule type" value="Genomic_DNA"/>
</dbReference>
<comment type="similarity">
    <text evidence="5">Belongs to the methyl-accepting chemotaxis (MCP) protein family.</text>
</comment>
<dbReference type="SMART" id="SM00304">
    <property type="entry name" value="HAMP"/>
    <property type="match status" value="1"/>
</dbReference>
<evidence type="ECO:0000256" key="1">
    <source>
        <dbReference type="ARBA" id="ARBA00004236"/>
    </source>
</evidence>
<comment type="caution">
    <text evidence="10">The sequence shown here is derived from an EMBL/GenBank/DDBJ whole genome shotgun (WGS) entry which is preliminary data.</text>
</comment>
<keyword evidence="11" id="KW-1185">Reference proteome</keyword>
<feature type="domain" description="Methyl-accepting transducer" evidence="8">
    <location>
        <begin position="139"/>
        <end position="375"/>
    </location>
</feature>
<dbReference type="PANTHER" id="PTHR32089:SF112">
    <property type="entry name" value="LYSOZYME-LIKE PROTEIN-RELATED"/>
    <property type="match status" value="1"/>
</dbReference>